<dbReference type="Pfam" id="PF10884">
    <property type="entry name" value="DUF2683"/>
    <property type="match status" value="1"/>
</dbReference>
<evidence type="ECO:0000313" key="2">
    <source>
        <dbReference type="Proteomes" id="UP000830583"/>
    </source>
</evidence>
<organism evidence="1 2">
    <name type="scientific">Flavobacterium azooxidireducens</name>
    <dbReference type="NCBI Taxonomy" id="1871076"/>
    <lineage>
        <taxon>Bacteria</taxon>
        <taxon>Pseudomonadati</taxon>
        <taxon>Bacteroidota</taxon>
        <taxon>Flavobacteriia</taxon>
        <taxon>Flavobacteriales</taxon>
        <taxon>Flavobacteriaceae</taxon>
        <taxon>Flavobacterium</taxon>
    </lineage>
</organism>
<accession>A0ABY4KDW4</accession>
<evidence type="ECO:0000313" key="1">
    <source>
        <dbReference type="EMBL" id="UPQ78995.1"/>
    </source>
</evidence>
<dbReference type="RefSeq" id="WP_248433992.1">
    <property type="nucleotide sequence ID" value="NZ_CP096205.1"/>
</dbReference>
<evidence type="ECO:0008006" key="3">
    <source>
        <dbReference type="Google" id="ProtNLM"/>
    </source>
</evidence>
<reference evidence="1" key="1">
    <citation type="submission" date="2022-04" db="EMBL/GenBank/DDBJ databases">
        <title>Consumption of N2O by Flavobacterium azooxidireducens sp. nov. isolated from Decomposing Leaf Litter of Phragmites australis (Cav.).</title>
        <authorList>
            <person name="Behrendt U."/>
            <person name="Spanner T."/>
            <person name="Augustin J."/>
            <person name="Horn M.A."/>
            <person name="Kolb S."/>
            <person name="Ulrich A."/>
        </authorList>
    </citation>
    <scope>NUCLEOTIDE SEQUENCE</scope>
    <source>
        <strain evidence="1">IGB 4-14</strain>
    </source>
</reference>
<protein>
    <recommendedName>
        <fullName evidence="3">Antitoxin</fullName>
    </recommendedName>
</protein>
<name>A0ABY4KDW4_9FLAO</name>
<dbReference type="Proteomes" id="UP000830583">
    <property type="component" value="Chromosome"/>
</dbReference>
<keyword evidence="2" id="KW-1185">Reference proteome</keyword>
<gene>
    <name evidence="1" type="ORF">M0M57_15415</name>
</gene>
<proteinExistence type="predicted"/>
<dbReference type="EMBL" id="CP096205">
    <property type="protein sequence ID" value="UPQ78995.1"/>
    <property type="molecule type" value="Genomic_DNA"/>
</dbReference>
<dbReference type="InterPro" id="IPR020271">
    <property type="entry name" value="Uncharacterised_MJ1172"/>
</dbReference>
<sequence>MTTITLKINEKTKKGKAFLEMARAFFENSKEIELIEEVESPYNDEFVEKIKKAHASKNRTRVTSKNLWESI</sequence>